<reference evidence="1 2" key="1">
    <citation type="journal article" date="2019" name="Int. J. Syst. Evol. Microbiol.">
        <title>The Global Catalogue of Microorganisms (GCM) 10K type strain sequencing project: providing services to taxonomists for standard genome sequencing and annotation.</title>
        <authorList>
            <consortium name="The Broad Institute Genomics Platform"/>
            <consortium name="The Broad Institute Genome Sequencing Center for Infectious Disease"/>
            <person name="Wu L."/>
            <person name="Ma J."/>
        </authorList>
    </citation>
    <scope>NUCLEOTIDE SEQUENCE [LARGE SCALE GENOMIC DNA]</scope>
    <source>
        <strain evidence="1 2">CGMCC 1.12563</strain>
    </source>
</reference>
<evidence type="ECO:0000313" key="2">
    <source>
        <dbReference type="Proteomes" id="UP001597187"/>
    </source>
</evidence>
<dbReference type="AlphaFoldDB" id="A0ABD6AYU5"/>
<proteinExistence type="predicted"/>
<gene>
    <name evidence="1" type="ORF">ACFSBT_15910</name>
</gene>
<dbReference type="Pfam" id="PF19118">
    <property type="entry name" value="DUF5802"/>
    <property type="match status" value="1"/>
</dbReference>
<dbReference type="RefSeq" id="WP_250875581.1">
    <property type="nucleotide sequence ID" value="NZ_JALXFV010000008.1"/>
</dbReference>
<name>A0ABD6AYU5_9EURY</name>
<evidence type="ECO:0000313" key="1">
    <source>
        <dbReference type="EMBL" id="MFD1514767.1"/>
    </source>
</evidence>
<sequence length="119" mass="13135">MFEQFSGGYYLGRLYVEPYEGDRPAMSRLDHEQVTRQLYADGTTPAPSDPIADGQRPLVMKLGARHLAVRGRDEVPERTLAVPFDLTDDGGTYPDLREVLLAKAPHAEQLIELGAPVGI</sequence>
<dbReference type="InterPro" id="IPR043825">
    <property type="entry name" value="DUF5802"/>
</dbReference>
<keyword evidence="2" id="KW-1185">Reference proteome</keyword>
<comment type="caution">
    <text evidence="1">The sequence shown here is derived from an EMBL/GenBank/DDBJ whole genome shotgun (WGS) entry which is preliminary data.</text>
</comment>
<protein>
    <submittedName>
        <fullName evidence="1">DUF5802 family protein</fullName>
    </submittedName>
</protein>
<dbReference type="Proteomes" id="UP001597187">
    <property type="component" value="Unassembled WGS sequence"/>
</dbReference>
<dbReference type="EMBL" id="JBHUDC010000008">
    <property type="protein sequence ID" value="MFD1514767.1"/>
    <property type="molecule type" value="Genomic_DNA"/>
</dbReference>
<organism evidence="1 2">
    <name type="scientific">Halomarina rubra</name>
    <dbReference type="NCBI Taxonomy" id="2071873"/>
    <lineage>
        <taxon>Archaea</taxon>
        <taxon>Methanobacteriati</taxon>
        <taxon>Methanobacteriota</taxon>
        <taxon>Stenosarchaea group</taxon>
        <taxon>Halobacteria</taxon>
        <taxon>Halobacteriales</taxon>
        <taxon>Natronomonadaceae</taxon>
        <taxon>Halomarina</taxon>
    </lineage>
</organism>
<accession>A0ABD6AYU5</accession>